<dbReference type="OrthoDB" id="1050708at2"/>
<evidence type="ECO:0008006" key="5">
    <source>
        <dbReference type="Google" id="ProtNLM"/>
    </source>
</evidence>
<dbReference type="AlphaFoldDB" id="A0A1T5D0A5"/>
<dbReference type="InterPro" id="IPR013728">
    <property type="entry name" value="BT_3987-like_N"/>
</dbReference>
<dbReference type="InterPro" id="IPR025371">
    <property type="entry name" value="BT_3044-like_C"/>
</dbReference>
<sequence>MKRRYITVLALLLGVASCKDNEVFEKEMYKNEVSLISSENHNVFQEVVHMTGEEIIGYVAASAGGTLAPTKDLVVGLEEDAEPLKEYNWANFDAAEELYAKLLPQDKYEIMDDKVVIKAGERTGRTMIKLRPEGLSPDSTYFIGLKVVDKSGVEINPKKSTMLYQVSFQNDYASQVNSSMYMMTGVKDDVIPVAANKKLFPLTHNSVRLTAGNELFEPKLANIDKNSMILEIDDSNRVTIRPYKTINVVQLDNDPKYPNIFQVEESFGKKTNVFLLSYQYSVDGGKTYSKMKERVEMQVK</sequence>
<gene>
    <name evidence="3" type="ORF">SAMN05660841_01699</name>
</gene>
<dbReference type="Proteomes" id="UP000190150">
    <property type="component" value="Unassembled WGS sequence"/>
</dbReference>
<proteinExistence type="predicted"/>
<evidence type="ECO:0000259" key="2">
    <source>
        <dbReference type="Pfam" id="PF14274"/>
    </source>
</evidence>
<dbReference type="PROSITE" id="PS51257">
    <property type="entry name" value="PROKAR_LIPOPROTEIN"/>
    <property type="match status" value="1"/>
</dbReference>
<dbReference type="Gene3D" id="2.60.40.1740">
    <property type="entry name" value="hypothetical protein (bacova_03559)"/>
    <property type="match status" value="1"/>
</dbReference>
<feature type="domain" description="BT-3987-like N-terminal" evidence="1">
    <location>
        <begin position="29"/>
        <end position="152"/>
    </location>
</feature>
<name>A0A1T5D0A5_9SPHI</name>
<evidence type="ECO:0000259" key="1">
    <source>
        <dbReference type="Pfam" id="PF08522"/>
    </source>
</evidence>
<accession>A0A1T5D0A5</accession>
<keyword evidence="4" id="KW-1185">Reference proteome</keyword>
<dbReference type="EMBL" id="FUZF01000005">
    <property type="protein sequence ID" value="SKB65057.1"/>
    <property type="molecule type" value="Genomic_DNA"/>
</dbReference>
<dbReference type="STRING" id="1513896.SAMN05660841_01699"/>
<dbReference type="RefSeq" id="WP_079642652.1">
    <property type="nucleotide sequence ID" value="NZ_FUZF01000005.1"/>
</dbReference>
<dbReference type="Pfam" id="PF14274">
    <property type="entry name" value="BT_3044-like_C"/>
    <property type="match status" value="1"/>
</dbReference>
<dbReference type="Pfam" id="PF08522">
    <property type="entry name" value="BT_3987-like_N"/>
    <property type="match status" value="1"/>
</dbReference>
<evidence type="ECO:0000313" key="3">
    <source>
        <dbReference type="EMBL" id="SKB65057.1"/>
    </source>
</evidence>
<reference evidence="4" key="1">
    <citation type="submission" date="2017-02" db="EMBL/GenBank/DDBJ databases">
        <authorList>
            <person name="Varghese N."/>
            <person name="Submissions S."/>
        </authorList>
    </citation>
    <scope>NUCLEOTIDE SEQUENCE [LARGE SCALE GENOMIC DNA]</scope>
    <source>
        <strain evidence="4">DSM 24091</strain>
    </source>
</reference>
<protein>
    <recommendedName>
        <fullName evidence="5">DUF4361 domain-containing protein</fullName>
    </recommendedName>
</protein>
<evidence type="ECO:0000313" key="4">
    <source>
        <dbReference type="Proteomes" id="UP000190150"/>
    </source>
</evidence>
<organism evidence="3 4">
    <name type="scientific">Sphingobacterium nematocida</name>
    <dbReference type="NCBI Taxonomy" id="1513896"/>
    <lineage>
        <taxon>Bacteria</taxon>
        <taxon>Pseudomonadati</taxon>
        <taxon>Bacteroidota</taxon>
        <taxon>Sphingobacteriia</taxon>
        <taxon>Sphingobacteriales</taxon>
        <taxon>Sphingobacteriaceae</taxon>
        <taxon>Sphingobacterium</taxon>
    </lineage>
</organism>
<feature type="domain" description="BT-3044-like C-terminal" evidence="2">
    <location>
        <begin position="161"/>
        <end position="294"/>
    </location>
</feature>